<dbReference type="Proteomes" id="UP000237144">
    <property type="component" value="Unassembled WGS sequence"/>
</dbReference>
<feature type="compositionally biased region" description="Basic and acidic residues" evidence="7">
    <location>
        <begin position="72"/>
        <end position="86"/>
    </location>
</feature>
<dbReference type="PANTHER" id="PTHR13215">
    <property type="entry name" value="RNA POLYMERASE II TRANSCRIPTIONAL COACTIVATOR"/>
    <property type="match status" value="1"/>
</dbReference>
<dbReference type="EMBL" id="PJQD01000116">
    <property type="protein sequence ID" value="POY70446.1"/>
    <property type="molecule type" value="Genomic_DNA"/>
</dbReference>
<comment type="subcellular location">
    <subcellularLocation>
        <location evidence="1">Nucleus</location>
    </subcellularLocation>
</comment>
<dbReference type="OrthoDB" id="2505440at2759"/>
<evidence type="ECO:0000256" key="5">
    <source>
        <dbReference type="ARBA" id="ARBA00023163"/>
    </source>
</evidence>
<keyword evidence="4" id="KW-0238">DNA-binding</keyword>
<dbReference type="GO" id="GO:0003713">
    <property type="term" value="F:transcription coactivator activity"/>
    <property type="evidence" value="ECO:0007669"/>
    <property type="project" value="InterPro"/>
</dbReference>
<accession>A0A2S5B111</accession>
<protein>
    <recommendedName>
        <fullName evidence="8">Transcriptional coactivator p15 (PC4) C-terminal domain-containing protein</fullName>
    </recommendedName>
</protein>
<evidence type="ECO:0000256" key="4">
    <source>
        <dbReference type="ARBA" id="ARBA00023125"/>
    </source>
</evidence>
<dbReference type="GO" id="GO:0003677">
    <property type="term" value="F:DNA binding"/>
    <property type="evidence" value="ECO:0007669"/>
    <property type="project" value="UniProtKB-KW"/>
</dbReference>
<feature type="region of interest" description="Disordered" evidence="7">
    <location>
        <begin position="1"/>
        <end position="112"/>
    </location>
</feature>
<dbReference type="Gene3D" id="2.30.31.10">
    <property type="entry name" value="Transcriptional Coactivator Pc4, Chain A"/>
    <property type="match status" value="1"/>
</dbReference>
<proteinExistence type="inferred from homology"/>
<dbReference type="GO" id="GO:0060261">
    <property type="term" value="P:positive regulation of transcription initiation by RNA polymerase II"/>
    <property type="evidence" value="ECO:0007669"/>
    <property type="project" value="InterPro"/>
</dbReference>
<evidence type="ECO:0000259" key="8">
    <source>
        <dbReference type="Pfam" id="PF02229"/>
    </source>
</evidence>
<keyword evidence="6" id="KW-0539">Nucleus</keyword>
<evidence type="ECO:0000313" key="9">
    <source>
        <dbReference type="EMBL" id="POY70446.1"/>
    </source>
</evidence>
<keyword evidence="10" id="KW-1185">Reference proteome</keyword>
<evidence type="ECO:0000256" key="2">
    <source>
        <dbReference type="ARBA" id="ARBA00009001"/>
    </source>
</evidence>
<dbReference type="STRING" id="741276.A0A2S5B111"/>
<organism evidence="9 10">
    <name type="scientific">Rhodotorula taiwanensis</name>
    <dbReference type="NCBI Taxonomy" id="741276"/>
    <lineage>
        <taxon>Eukaryota</taxon>
        <taxon>Fungi</taxon>
        <taxon>Dikarya</taxon>
        <taxon>Basidiomycota</taxon>
        <taxon>Pucciniomycotina</taxon>
        <taxon>Microbotryomycetes</taxon>
        <taxon>Sporidiobolales</taxon>
        <taxon>Sporidiobolaceae</taxon>
        <taxon>Rhodotorula</taxon>
    </lineage>
</organism>
<evidence type="ECO:0000256" key="1">
    <source>
        <dbReference type="ARBA" id="ARBA00004123"/>
    </source>
</evidence>
<gene>
    <name evidence="9" type="ORF">BMF94_6514</name>
</gene>
<dbReference type="InterPro" id="IPR009044">
    <property type="entry name" value="ssDNA-bd_transcriptional_reg"/>
</dbReference>
<evidence type="ECO:0000313" key="10">
    <source>
        <dbReference type="Proteomes" id="UP000237144"/>
    </source>
</evidence>
<dbReference type="GO" id="GO:0005634">
    <property type="term" value="C:nucleus"/>
    <property type="evidence" value="ECO:0007669"/>
    <property type="project" value="UniProtKB-SubCell"/>
</dbReference>
<sequence>MPKHLSQEFVDSDDDRSSPRADRKAKGKKPSKRQHTESEESEAVSSEDEKPLKKKAKKAAGKAESTSKGKGKAKEQSKKPIKERSESPQTKRTVGATAKYGSGPEVQTDGAGDTYVELAKNRRATVRDFKGKTYVDIRETYEKDGETLPGKKGIMLNIEQWDRLKKAIGVLDEAVDEKA</sequence>
<feature type="compositionally biased region" description="Basic and acidic residues" evidence="7">
    <location>
        <begin position="15"/>
        <end position="24"/>
    </location>
</feature>
<dbReference type="AlphaFoldDB" id="A0A2S5B111"/>
<comment type="caution">
    <text evidence="9">The sequence shown here is derived from an EMBL/GenBank/DDBJ whole genome shotgun (WGS) entry which is preliminary data.</text>
</comment>
<reference evidence="9 10" key="1">
    <citation type="journal article" date="2018" name="Front. Microbiol.">
        <title>Prospects for Fungal Bioremediation of Acidic Radioactive Waste Sites: Characterization and Genome Sequence of Rhodotorula taiwanensis MD1149.</title>
        <authorList>
            <person name="Tkavc R."/>
            <person name="Matrosova V.Y."/>
            <person name="Grichenko O.E."/>
            <person name="Gostincar C."/>
            <person name="Volpe R.P."/>
            <person name="Klimenkova P."/>
            <person name="Gaidamakova E.K."/>
            <person name="Zhou C.E."/>
            <person name="Stewart B.J."/>
            <person name="Lyman M.G."/>
            <person name="Malfatti S.A."/>
            <person name="Rubinfeld B."/>
            <person name="Courtot M."/>
            <person name="Singh J."/>
            <person name="Dalgard C.L."/>
            <person name="Hamilton T."/>
            <person name="Frey K.G."/>
            <person name="Gunde-Cimerman N."/>
            <person name="Dugan L."/>
            <person name="Daly M.J."/>
        </authorList>
    </citation>
    <scope>NUCLEOTIDE SEQUENCE [LARGE SCALE GENOMIC DNA]</scope>
    <source>
        <strain evidence="9 10">MD1149</strain>
    </source>
</reference>
<comment type="similarity">
    <text evidence="2">Belongs to the transcriptional coactivator PC4 family.</text>
</comment>
<dbReference type="InterPro" id="IPR003173">
    <property type="entry name" value="PC4_C"/>
</dbReference>
<keyword evidence="3" id="KW-0805">Transcription regulation</keyword>
<dbReference type="SUPFAM" id="SSF54447">
    <property type="entry name" value="ssDNA-binding transcriptional regulator domain"/>
    <property type="match status" value="1"/>
</dbReference>
<evidence type="ECO:0000256" key="3">
    <source>
        <dbReference type="ARBA" id="ARBA00023015"/>
    </source>
</evidence>
<dbReference type="Pfam" id="PF02229">
    <property type="entry name" value="PC4"/>
    <property type="match status" value="1"/>
</dbReference>
<evidence type="ECO:0000256" key="6">
    <source>
        <dbReference type="ARBA" id="ARBA00023242"/>
    </source>
</evidence>
<name>A0A2S5B111_9BASI</name>
<keyword evidence="5" id="KW-0804">Transcription</keyword>
<dbReference type="InterPro" id="IPR045125">
    <property type="entry name" value="Sub1/Tcp4-like"/>
</dbReference>
<feature type="domain" description="Transcriptional coactivator p15 (PC4) C-terminal" evidence="8">
    <location>
        <begin position="117"/>
        <end position="167"/>
    </location>
</feature>
<evidence type="ECO:0000256" key="7">
    <source>
        <dbReference type="SAM" id="MobiDB-lite"/>
    </source>
</evidence>